<gene>
    <name evidence="1" type="ORF">J416_01789</name>
</gene>
<organism evidence="1 2">
    <name type="scientific">Gracilibacillus halophilus YIM-C55.5</name>
    <dbReference type="NCBI Taxonomy" id="1308866"/>
    <lineage>
        <taxon>Bacteria</taxon>
        <taxon>Bacillati</taxon>
        <taxon>Bacillota</taxon>
        <taxon>Bacilli</taxon>
        <taxon>Bacillales</taxon>
        <taxon>Bacillaceae</taxon>
        <taxon>Gracilibacillus</taxon>
    </lineage>
</organism>
<keyword evidence="2" id="KW-1185">Reference proteome</keyword>
<evidence type="ECO:0000313" key="2">
    <source>
        <dbReference type="Proteomes" id="UP000012283"/>
    </source>
</evidence>
<dbReference type="eggNOG" id="ENOG5030ART">
    <property type="taxonomic scope" value="Bacteria"/>
</dbReference>
<dbReference type="Proteomes" id="UP000012283">
    <property type="component" value="Unassembled WGS sequence"/>
</dbReference>
<reference evidence="1 2" key="1">
    <citation type="submission" date="2013-03" db="EMBL/GenBank/DDBJ databases">
        <title>Draft genome sequence of Gracibacillus halophilus YIM-C55.5, a moderately halophilic and thermophilic organism from the Xiaochaidamu salt lake.</title>
        <authorList>
            <person name="Sugumar T."/>
            <person name="Polireddy D.R."/>
            <person name="Antony A."/>
            <person name="Madhava Y.R."/>
            <person name="Sivakumar N."/>
        </authorList>
    </citation>
    <scope>NUCLEOTIDE SEQUENCE [LARGE SCALE GENOMIC DNA]</scope>
    <source>
        <strain evidence="1 2">YIM-C55.5</strain>
    </source>
</reference>
<dbReference type="PATRIC" id="fig|1308866.3.peg.365"/>
<dbReference type="RefSeq" id="WP_003463445.1">
    <property type="nucleotide sequence ID" value="NZ_APML01000005.1"/>
</dbReference>
<sequence>MSQRHYDMCCKNIGRPAKIVTHDGKMHKGVIKRVTPSRVFIEPLGASPGGYAGAIMVLMEDTAGDLD</sequence>
<dbReference type="EMBL" id="APML01000005">
    <property type="protein sequence ID" value="ENH98186.1"/>
    <property type="molecule type" value="Genomic_DNA"/>
</dbReference>
<evidence type="ECO:0000313" key="1">
    <source>
        <dbReference type="EMBL" id="ENH98186.1"/>
    </source>
</evidence>
<protein>
    <submittedName>
        <fullName evidence="1">Uncharacterized protein</fullName>
    </submittedName>
</protein>
<accession>N4WYR4</accession>
<proteinExistence type="predicted"/>
<dbReference type="AlphaFoldDB" id="N4WYR4"/>
<name>N4WYR4_9BACI</name>
<dbReference type="STRING" id="1308866.J416_01789"/>
<comment type="caution">
    <text evidence="1">The sequence shown here is derived from an EMBL/GenBank/DDBJ whole genome shotgun (WGS) entry which is preliminary data.</text>
</comment>